<dbReference type="InterPro" id="IPR000592">
    <property type="entry name" value="Ribosomal_eS27"/>
</dbReference>
<gene>
    <name evidence="6" type="ORF">SS50377_15848</name>
    <name evidence="7" type="ORF">SS50377_27258</name>
</gene>
<dbReference type="Gene3D" id="2.20.25.100">
    <property type="entry name" value="Zn-binding ribosomal proteins"/>
    <property type="match status" value="1"/>
</dbReference>
<dbReference type="GO" id="GO:0006412">
    <property type="term" value="P:translation"/>
    <property type="evidence" value="ECO:0007669"/>
    <property type="project" value="InterPro"/>
</dbReference>
<dbReference type="InterPro" id="IPR011332">
    <property type="entry name" value="Ribosomal_zn-bd"/>
</dbReference>
<dbReference type="OrthoDB" id="5567124at2759"/>
<dbReference type="AlphaFoldDB" id="V6LIE5"/>
<protein>
    <submittedName>
        <fullName evidence="6">Ribosomal protein S27</fullName>
    </submittedName>
</protein>
<dbReference type="Pfam" id="PF01667">
    <property type="entry name" value="Ribosomal_S27e"/>
    <property type="match status" value="1"/>
</dbReference>
<name>V6LIE5_9EUKA</name>
<dbReference type="InterPro" id="IPR023407">
    <property type="entry name" value="Ribosomal_eS27_Zn-bd_dom_sf"/>
</dbReference>
<comment type="cofactor">
    <cofactor evidence="1">
        <name>Zn(2+)</name>
        <dbReference type="ChEBI" id="CHEBI:29105"/>
    </cofactor>
</comment>
<evidence type="ECO:0000256" key="1">
    <source>
        <dbReference type="ARBA" id="ARBA00001947"/>
    </source>
</evidence>
<dbReference type="VEuPathDB" id="GiardiaDB:SS50377_27258"/>
<evidence type="ECO:0000256" key="4">
    <source>
        <dbReference type="ARBA" id="ARBA00022980"/>
    </source>
</evidence>
<keyword evidence="3" id="KW-0862">Zinc</keyword>
<evidence type="ECO:0000313" key="7">
    <source>
        <dbReference type="EMBL" id="KAH0570965.1"/>
    </source>
</evidence>
<dbReference type="SUPFAM" id="SSF57829">
    <property type="entry name" value="Zn-binding ribosomal proteins"/>
    <property type="match status" value="1"/>
</dbReference>
<keyword evidence="8" id="KW-1185">Reference proteome</keyword>
<dbReference type="EMBL" id="KI546119">
    <property type="protein sequence ID" value="EST44312.1"/>
    <property type="molecule type" value="Genomic_DNA"/>
</dbReference>
<dbReference type="PANTHER" id="PTHR11594">
    <property type="entry name" value="40S RIBOSOMAL PROTEIN S27"/>
    <property type="match status" value="1"/>
</dbReference>
<dbReference type="EMBL" id="AUWU02000007">
    <property type="protein sequence ID" value="KAH0570965.1"/>
    <property type="molecule type" value="Genomic_DNA"/>
</dbReference>
<evidence type="ECO:0000256" key="2">
    <source>
        <dbReference type="ARBA" id="ARBA00010919"/>
    </source>
</evidence>
<reference evidence="6 7" key="1">
    <citation type="journal article" date="2014" name="PLoS Genet.">
        <title>The Genome of Spironucleus salmonicida Highlights a Fish Pathogen Adapted to Fluctuating Environments.</title>
        <authorList>
            <person name="Xu F."/>
            <person name="Jerlstrom-Hultqvist J."/>
            <person name="Einarsson E."/>
            <person name="Astvaldsson A."/>
            <person name="Svard S.G."/>
            <person name="Andersson J.O."/>
        </authorList>
    </citation>
    <scope>NUCLEOTIDE SEQUENCE</scope>
    <source>
        <strain evidence="7">ATCC 50377</strain>
    </source>
</reference>
<proteinExistence type="inferred from homology"/>
<dbReference type="GO" id="GO:0005840">
    <property type="term" value="C:ribosome"/>
    <property type="evidence" value="ECO:0007669"/>
    <property type="project" value="UniProtKB-KW"/>
</dbReference>
<evidence type="ECO:0000256" key="3">
    <source>
        <dbReference type="ARBA" id="ARBA00022833"/>
    </source>
</evidence>
<comment type="similarity">
    <text evidence="2">Belongs to the eukaryotic ribosomal protein eS27 family.</text>
</comment>
<evidence type="ECO:0000256" key="5">
    <source>
        <dbReference type="ARBA" id="ARBA00023274"/>
    </source>
</evidence>
<sequence>MNVDLLYPLANLEAQKHKSKRLVGTPNTRFIEILCKCNGMTNTFTHAKSIVCCSKCKRTLLVPKSGKAKQTSEVSKIRALE</sequence>
<organism evidence="6">
    <name type="scientific">Spironucleus salmonicida</name>
    <dbReference type="NCBI Taxonomy" id="348837"/>
    <lineage>
        <taxon>Eukaryota</taxon>
        <taxon>Metamonada</taxon>
        <taxon>Diplomonadida</taxon>
        <taxon>Hexamitidae</taxon>
        <taxon>Hexamitinae</taxon>
        <taxon>Spironucleus</taxon>
    </lineage>
</organism>
<dbReference type="Proteomes" id="UP000018208">
    <property type="component" value="Unassembled WGS sequence"/>
</dbReference>
<evidence type="ECO:0000313" key="6">
    <source>
        <dbReference type="EMBL" id="EST44312.1"/>
    </source>
</evidence>
<accession>V6LIE5</accession>
<reference evidence="7" key="2">
    <citation type="submission" date="2020-12" db="EMBL/GenBank/DDBJ databases">
        <title>New Spironucleus salmonicida genome in near-complete chromosomes.</title>
        <authorList>
            <person name="Xu F."/>
            <person name="Kurt Z."/>
            <person name="Jimenez-Gonzalez A."/>
            <person name="Astvaldsson A."/>
            <person name="Andersson J.O."/>
            <person name="Svard S.G."/>
        </authorList>
    </citation>
    <scope>NUCLEOTIDE SEQUENCE</scope>
    <source>
        <strain evidence="7">ATCC 50377</strain>
    </source>
</reference>
<keyword evidence="4 6" id="KW-0689">Ribosomal protein</keyword>
<evidence type="ECO:0000313" key="8">
    <source>
        <dbReference type="Proteomes" id="UP000018208"/>
    </source>
</evidence>
<dbReference type="GO" id="GO:1990904">
    <property type="term" value="C:ribonucleoprotein complex"/>
    <property type="evidence" value="ECO:0007669"/>
    <property type="project" value="UniProtKB-KW"/>
</dbReference>
<keyword evidence="5" id="KW-0687">Ribonucleoprotein</keyword>
<dbReference type="GO" id="GO:0003735">
    <property type="term" value="F:structural constituent of ribosome"/>
    <property type="evidence" value="ECO:0007669"/>
    <property type="project" value="InterPro"/>
</dbReference>